<gene>
    <name evidence="1" type="ORF">S01H1_29917</name>
</gene>
<evidence type="ECO:0000313" key="1">
    <source>
        <dbReference type="EMBL" id="GAF93868.1"/>
    </source>
</evidence>
<protein>
    <submittedName>
        <fullName evidence="1">Uncharacterized protein</fullName>
    </submittedName>
</protein>
<proteinExistence type="predicted"/>
<reference evidence="1" key="1">
    <citation type="journal article" date="2014" name="Front. Microbiol.">
        <title>High frequency of phylogenetically diverse reductive dehalogenase-homologous genes in deep subseafloor sedimentary metagenomes.</title>
        <authorList>
            <person name="Kawai M."/>
            <person name="Futagami T."/>
            <person name="Toyoda A."/>
            <person name="Takaki Y."/>
            <person name="Nishi S."/>
            <person name="Hori S."/>
            <person name="Arai W."/>
            <person name="Tsubouchi T."/>
            <person name="Morono Y."/>
            <person name="Uchiyama I."/>
            <person name="Ito T."/>
            <person name="Fujiyama A."/>
            <person name="Inagaki F."/>
            <person name="Takami H."/>
        </authorList>
    </citation>
    <scope>NUCLEOTIDE SEQUENCE</scope>
    <source>
        <strain evidence="1">Expedition CK06-06</strain>
    </source>
</reference>
<sequence>MIALPGLTLFGGCSTPSPELEAKAAIIDQLYVLKPNQAFIDETTELLEAYGFRVDVYQGDEITVDFYGKLPTYGYKLIIFRAHSGLLGREGEIIKKTCLFTNEPYSQTRHVTQQLTEQLAMARISEHHPWVFAIGSKFVTQSMEGKFDNTVIIMMGCSCLYLEDLATAFIDQGASTYLGWDVSVGLDYVDEATPILITNLCTKG</sequence>
<accession>X0TJY8</accession>
<organism evidence="1">
    <name type="scientific">marine sediment metagenome</name>
    <dbReference type="NCBI Taxonomy" id="412755"/>
    <lineage>
        <taxon>unclassified sequences</taxon>
        <taxon>metagenomes</taxon>
        <taxon>ecological metagenomes</taxon>
    </lineage>
</organism>
<name>X0TJY8_9ZZZZ</name>
<feature type="non-terminal residue" evidence="1">
    <location>
        <position position="204"/>
    </location>
</feature>
<comment type="caution">
    <text evidence="1">The sequence shown here is derived from an EMBL/GenBank/DDBJ whole genome shotgun (WGS) entry which is preliminary data.</text>
</comment>
<dbReference type="EMBL" id="BARS01018385">
    <property type="protein sequence ID" value="GAF93868.1"/>
    <property type="molecule type" value="Genomic_DNA"/>
</dbReference>
<dbReference type="AlphaFoldDB" id="X0TJY8"/>